<evidence type="ECO:0000313" key="2">
    <source>
        <dbReference type="Proteomes" id="UP000694892"/>
    </source>
</evidence>
<protein>
    <submittedName>
        <fullName evidence="1">Uncharacterized protein</fullName>
    </submittedName>
</protein>
<gene>
    <name evidence="1" type="ORF">XELAEV_18032671mg</name>
</gene>
<name>A0A974CID1_XENLA</name>
<evidence type="ECO:0000313" key="1">
    <source>
        <dbReference type="EMBL" id="OCT73708.1"/>
    </source>
</evidence>
<accession>A0A974CID1</accession>
<dbReference type="AlphaFoldDB" id="A0A974CID1"/>
<organism evidence="1 2">
    <name type="scientific">Xenopus laevis</name>
    <name type="common">African clawed frog</name>
    <dbReference type="NCBI Taxonomy" id="8355"/>
    <lineage>
        <taxon>Eukaryota</taxon>
        <taxon>Metazoa</taxon>
        <taxon>Chordata</taxon>
        <taxon>Craniata</taxon>
        <taxon>Vertebrata</taxon>
        <taxon>Euteleostomi</taxon>
        <taxon>Amphibia</taxon>
        <taxon>Batrachia</taxon>
        <taxon>Anura</taxon>
        <taxon>Pipoidea</taxon>
        <taxon>Pipidae</taxon>
        <taxon>Xenopodinae</taxon>
        <taxon>Xenopus</taxon>
        <taxon>Xenopus</taxon>
    </lineage>
</organism>
<dbReference type="Proteomes" id="UP000694892">
    <property type="component" value="Chromosome 6S"/>
</dbReference>
<sequence>MGNISLHICQLLFFATQRNIYWSFTASCCVGIGLQEENCGSPSMHLTDKYWGNCESCSSATCCVYSHSKQIISLFLSPDNFLDYLLVRLVGN</sequence>
<reference evidence="2" key="1">
    <citation type="journal article" date="2016" name="Nature">
        <title>Genome evolution in the allotetraploid frog Xenopus laevis.</title>
        <authorList>
            <person name="Session A.M."/>
            <person name="Uno Y."/>
            <person name="Kwon T."/>
            <person name="Chapman J.A."/>
            <person name="Toyoda A."/>
            <person name="Takahashi S."/>
            <person name="Fukui A."/>
            <person name="Hikosaka A."/>
            <person name="Suzuki A."/>
            <person name="Kondo M."/>
            <person name="van Heeringen S.J."/>
            <person name="Quigley I."/>
            <person name="Heinz S."/>
            <person name="Ogino H."/>
            <person name="Ochi H."/>
            <person name="Hellsten U."/>
            <person name="Lyons J.B."/>
            <person name="Simakov O."/>
            <person name="Putnam N."/>
            <person name="Stites J."/>
            <person name="Kuroki Y."/>
            <person name="Tanaka T."/>
            <person name="Michiue T."/>
            <person name="Watanabe M."/>
            <person name="Bogdanovic O."/>
            <person name="Lister R."/>
            <person name="Georgiou G."/>
            <person name="Paranjpe S.S."/>
            <person name="van Kruijsbergen I."/>
            <person name="Shu S."/>
            <person name="Carlson J."/>
            <person name="Kinoshita T."/>
            <person name="Ohta Y."/>
            <person name="Mawaribuchi S."/>
            <person name="Jenkins J."/>
            <person name="Grimwood J."/>
            <person name="Schmutz J."/>
            <person name="Mitros T."/>
            <person name="Mozaffari S.V."/>
            <person name="Suzuki Y."/>
            <person name="Haramoto Y."/>
            <person name="Yamamoto T.S."/>
            <person name="Takagi C."/>
            <person name="Heald R."/>
            <person name="Miller K."/>
            <person name="Haudenschild C."/>
            <person name="Kitzman J."/>
            <person name="Nakayama T."/>
            <person name="Izutsu Y."/>
            <person name="Robert J."/>
            <person name="Fortriede J."/>
            <person name="Burns K."/>
            <person name="Lotay V."/>
            <person name="Karimi K."/>
            <person name="Yasuoka Y."/>
            <person name="Dichmann D.S."/>
            <person name="Flajnik M.F."/>
            <person name="Houston D.W."/>
            <person name="Shendure J."/>
            <person name="DuPasquier L."/>
            <person name="Vize P.D."/>
            <person name="Zorn A.M."/>
            <person name="Ito M."/>
            <person name="Marcotte E.M."/>
            <person name="Wallingford J.B."/>
            <person name="Ito Y."/>
            <person name="Asashima M."/>
            <person name="Ueno N."/>
            <person name="Matsuda Y."/>
            <person name="Veenstra G.J."/>
            <person name="Fujiyama A."/>
            <person name="Harland R.M."/>
            <person name="Taira M."/>
            <person name="Rokhsar D.S."/>
        </authorList>
    </citation>
    <scope>NUCLEOTIDE SEQUENCE [LARGE SCALE GENOMIC DNA]</scope>
    <source>
        <strain evidence="2">J</strain>
    </source>
</reference>
<proteinExistence type="predicted"/>
<dbReference type="EMBL" id="CM004477">
    <property type="protein sequence ID" value="OCT73708.1"/>
    <property type="molecule type" value="Genomic_DNA"/>
</dbReference>